<dbReference type="EMBL" id="AP009552">
    <property type="protein sequence ID" value="BAF99978.1"/>
    <property type="molecule type" value="Genomic_DNA"/>
</dbReference>
<dbReference type="RefSeq" id="WP_012263891.1">
    <property type="nucleotide sequence ID" value="NC_010296.1"/>
</dbReference>
<protein>
    <submittedName>
        <fullName evidence="1">Uncharacterized protein</fullName>
    </submittedName>
</protein>
<keyword evidence="2" id="KW-1185">Reference proteome</keyword>
<dbReference type="EnsemblBacteria" id="BAF99978">
    <property type="protein sequence ID" value="BAF99978"/>
    <property type="gene ID" value="MAE_01570"/>
</dbReference>
<gene>
    <name evidence="1" type="ordered locus">MAE_01570</name>
</gene>
<accession>B0JRD4</accession>
<reference evidence="1 2" key="1">
    <citation type="journal article" date="2007" name="DNA Res.">
        <title>Complete genomic structure of the bloom-forming toxic cyanobacterium Microcystis aeruginosa NIES-843.</title>
        <authorList>
            <person name="Kaneko T."/>
            <person name="Nakajima N."/>
            <person name="Okamoto S."/>
            <person name="Suzuki I."/>
            <person name="Tanabe Y."/>
            <person name="Tamaoki M."/>
            <person name="Nakamura Y."/>
            <person name="Kasai F."/>
            <person name="Watanabe A."/>
            <person name="Kawashima K."/>
            <person name="Kishida Y."/>
            <person name="Ono A."/>
            <person name="Shimizu Y."/>
            <person name="Takahashi C."/>
            <person name="Minami C."/>
            <person name="Fujishiro T."/>
            <person name="Kohara M."/>
            <person name="Katoh M."/>
            <person name="Nakazaki N."/>
            <person name="Nakayama S."/>
            <person name="Yamada M."/>
            <person name="Tabata S."/>
            <person name="Watanabe M.M."/>
        </authorList>
    </citation>
    <scope>NUCLEOTIDE SEQUENCE [LARGE SCALE GENOMIC DNA]</scope>
    <source>
        <strain evidence="2">NIES-843 / IAM M-247</strain>
    </source>
</reference>
<dbReference type="Proteomes" id="UP000001510">
    <property type="component" value="Chromosome"/>
</dbReference>
<sequence length="215" mass="23911">MIEQKLIVGRFIDLPYPAVAPPGIEVPRGSFVTLPPLRMTIRQSTGFLKKTSSIVRGTDPKDHRNFRWLHYFPGFITQIPFCRVDILTGEMSGCWIVLYKRDGIEYVGHIGTDNGSIDNTNMVKNTWMTFATTAPAGDVIAGFNPFGDWDGAWPAQLPGEGAAAIYGLMTASRELYSIWTYKQPSQAGVGSMLRIAGIQRVESASRREIQELRRG</sequence>
<dbReference type="AlphaFoldDB" id="B0JRD4"/>
<dbReference type="PaxDb" id="449447-MAE_01570"/>
<dbReference type="KEGG" id="mar:MAE_01570"/>
<proteinExistence type="predicted"/>
<name>B0JRD4_MICAN</name>
<dbReference type="HOGENOM" id="CLU_1282000_0_0_3"/>
<evidence type="ECO:0000313" key="2">
    <source>
        <dbReference type="Proteomes" id="UP000001510"/>
    </source>
</evidence>
<evidence type="ECO:0000313" key="1">
    <source>
        <dbReference type="EMBL" id="BAF99978.1"/>
    </source>
</evidence>
<organism evidence="1 2">
    <name type="scientific">Microcystis aeruginosa (strain NIES-843 / IAM M-2473)</name>
    <dbReference type="NCBI Taxonomy" id="449447"/>
    <lineage>
        <taxon>Bacteria</taxon>
        <taxon>Bacillati</taxon>
        <taxon>Cyanobacteriota</taxon>
        <taxon>Cyanophyceae</taxon>
        <taxon>Oscillatoriophycideae</taxon>
        <taxon>Chroococcales</taxon>
        <taxon>Microcystaceae</taxon>
        <taxon>Microcystis</taxon>
    </lineage>
</organism>
<dbReference type="STRING" id="449447.MAE_01570"/>
<dbReference type="PATRIC" id="fig|449447.4.peg.144"/>
<dbReference type="BioCyc" id="MAER449447:MAE_RS00700-MONOMER"/>